<evidence type="ECO:0000256" key="1">
    <source>
        <dbReference type="ARBA" id="ARBA00004642"/>
    </source>
</evidence>
<dbReference type="Pfam" id="PF21787">
    <property type="entry name" value="TNP-like_RNaseH_N"/>
    <property type="match status" value="1"/>
</dbReference>
<keyword evidence="8 12" id="KW-0238">DNA-binding</keyword>
<comment type="caution">
    <text evidence="14">The sequence shown here is derived from an EMBL/GenBank/DDBJ whole genome shotgun (WGS) entry which is preliminary data.</text>
</comment>
<name>A0AA38J2S9_9CUCU</name>
<evidence type="ECO:0000256" key="8">
    <source>
        <dbReference type="ARBA" id="ARBA00023125"/>
    </source>
</evidence>
<dbReference type="PANTHER" id="PTHR46600">
    <property type="entry name" value="THAP DOMAIN-CONTAINING"/>
    <property type="match status" value="1"/>
</dbReference>
<keyword evidence="15" id="KW-1185">Reference proteome</keyword>
<keyword evidence="6" id="KW-0805">Transcription regulation</keyword>
<dbReference type="SMART" id="SM00980">
    <property type="entry name" value="THAP"/>
    <property type="match status" value="1"/>
</dbReference>
<dbReference type="SMART" id="SM00692">
    <property type="entry name" value="DM3"/>
    <property type="match status" value="1"/>
</dbReference>
<dbReference type="Pfam" id="PF05485">
    <property type="entry name" value="THAP"/>
    <property type="match status" value="1"/>
</dbReference>
<dbReference type="SUPFAM" id="SSF57716">
    <property type="entry name" value="Glucocorticoid receptor-like (DNA-binding domain)"/>
    <property type="match status" value="1"/>
</dbReference>
<evidence type="ECO:0000313" key="15">
    <source>
        <dbReference type="Proteomes" id="UP001168821"/>
    </source>
</evidence>
<dbReference type="InterPro" id="IPR026516">
    <property type="entry name" value="THAP1/10"/>
</dbReference>
<evidence type="ECO:0000256" key="9">
    <source>
        <dbReference type="ARBA" id="ARBA00023163"/>
    </source>
</evidence>
<dbReference type="InterPro" id="IPR048365">
    <property type="entry name" value="TNP-like_RNaseH_N"/>
</dbReference>
<comment type="similarity">
    <text evidence="2">Belongs to the THAP1 family.</text>
</comment>
<proteinExistence type="inferred from homology"/>
<evidence type="ECO:0000256" key="10">
    <source>
        <dbReference type="ARBA" id="ARBA00023242"/>
    </source>
</evidence>
<evidence type="ECO:0000256" key="4">
    <source>
        <dbReference type="ARBA" id="ARBA00022771"/>
    </source>
</evidence>
<dbReference type="GO" id="GO:0008270">
    <property type="term" value="F:zinc ion binding"/>
    <property type="evidence" value="ECO:0007669"/>
    <property type="project" value="UniProtKB-KW"/>
</dbReference>
<keyword evidence="10" id="KW-0539">Nucleus</keyword>
<evidence type="ECO:0000256" key="3">
    <source>
        <dbReference type="ARBA" id="ARBA00022723"/>
    </source>
</evidence>
<keyword evidence="11" id="KW-0131">Cell cycle</keyword>
<evidence type="ECO:0000313" key="14">
    <source>
        <dbReference type="EMBL" id="KAJ3666076.1"/>
    </source>
</evidence>
<dbReference type="InterPro" id="IPR006612">
    <property type="entry name" value="THAP_Znf"/>
</dbReference>
<accession>A0AA38J2S9</accession>
<dbReference type="EMBL" id="JALNTZ010000001">
    <property type="protein sequence ID" value="KAJ3666076.1"/>
    <property type="molecule type" value="Genomic_DNA"/>
</dbReference>
<dbReference type="PANTHER" id="PTHR46600:SF1">
    <property type="entry name" value="THAP DOMAIN-CONTAINING PROTEIN 1"/>
    <property type="match status" value="1"/>
</dbReference>
<dbReference type="Pfam" id="PF12017">
    <property type="entry name" value="Tnp_P_element"/>
    <property type="match status" value="1"/>
</dbReference>
<keyword evidence="3" id="KW-0479">Metal-binding</keyword>
<dbReference type="GO" id="GO:0043565">
    <property type="term" value="F:sequence-specific DNA binding"/>
    <property type="evidence" value="ECO:0007669"/>
    <property type="project" value="InterPro"/>
</dbReference>
<feature type="domain" description="THAP-type" evidence="13">
    <location>
        <begin position="1"/>
        <end position="80"/>
    </location>
</feature>
<keyword evidence="4 12" id="KW-0863">Zinc-finger</keyword>
<dbReference type="Proteomes" id="UP001168821">
    <property type="component" value="Unassembled WGS sequence"/>
</dbReference>
<keyword evidence="7" id="KW-0175">Coiled coil</keyword>
<dbReference type="InterPro" id="IPR021896">
    <property type="entry name" value="THAP9-like_HTH"/>
</dbReference>
<evidence type="ECO:0000256" key="5">
    <source>
        <dbReference type="ARBA" id="ARBA00022833"/>
    </source>
</evidence>
<evidence type="ECO:0000256" key="2">
    <source>
        <dbReference type="ARBA" id="ARBA00006177"/>
    </source>
</evidence>
<keyword evidence="5" id="KW-0862">Zinc</keyword>
<evidence type="ECO:0000259" key="13">
    <source>
        <dbReference type="PROSITE" id="PS50950"/>
    </source>
</evidence>
<evidence type="ECO:0000256" key="7">
    <source>
        <dbReference type="ARBA" id="ARBA00023054"/>
    </source>
</evidence>
<dbReference type="GO" id="GO:0005654">
    <property type="term" value="C:nucleoplasm"/>
    <property type="evidence" value="ECO:0007669"/>
    <property type="project" value="UniProtKB-SubCell"/>
</dbReference>
<evidence type="ECO:0000256" key="11">
    <source>
        <dbReference type="ARBA" id="ARBA00023306"/>
    </source>
</evidence>
<organism evidence="14 15">
    <name type="scientific">Zophobas morio</name>
    <dbReference type="NCBI Taxonomy" id="2755281"/>
    <lineage>
        <taxon>Eukaryota</taxon>
        <taxon>Metazoa</taxon>
        <taxon>Ecdysozoa</taxon>
        <taxon>Arthropoda</taxon>
        <taxon>Hexapoda</taxon>
        <taxon>Insecta</taxon>
        <taxon>Pterygota</taxon>
        <taxon>Neoptera</taxon>
        <taxon>Endopterygota</taxon>
        <taxon>Coleoptera</taxon>
        <taxon>Polyphaga</taxon>
        <taxon>Cucujiformia</taxon>
        <taxon>Tenebrionidae</taxon>
        <taxon>Zophobas</taxon>
    </lineage>
</organism>
<protein>
    <recommendedName>
        <fullName evidence="13">THAP-type domain-containing protein</fullName>
    </recommendedName>
</protein>
<keyword evidence="9" id="KW-0804">Transcription</keyword>
<comment type="subcellular location">
    <subcellularLocation>
        <location evidence="1">Nucleus</location>
        <location evidence="1">Nucleoplasm</location>
    </subcellularLocation>
</comment>
<dbReference type="AlphaFoldDB" id="A0AA38J2S9"/>
<gene>
    <name evidence="14" type="ORF">Zmor_001531</name>
</gene>
<reference evidence="14" key="1">
    <citation type="journal article" date="2023" name="G3 (Bethesda)">
        <title>Whole genome assemblies of Zophobas morio and Tenebrio molitor.</title>
        <authorList>
            <person name="Kaur S."/>
            <person name="Stinson S.A."/>
            <person name="diCenzo G.C."/>
        </authorList>
    </citation>
    <scope>NUCLEOTIDE SEQUENCE</scope>
    <source>
        <strain evidence="14">QUZm001</strain>
    </source>
</reference>
<sequence length="571" mass="65164">MRLCSVHKCYSVGAKGHRFPNPLKDQTRFREWLKRIQNPALQTLDPTQVYKSHRVCSLHFTASDFLNDKQLRNIAVPSILIPNEIANNALSDLSTHSEDNIIPNLDLENRTSPELRKIPATSSICSSHFKRPNRRDKIRAASYLQRLKIFSKFEMKLNSKVLGQDAINFCLSQLRKRNVKPRGRRYTTEEKIFALCLHKYTGRGYSKLRQFFALPTRQTVMSMLNKVPINPGFNKLVFDNLREAVLKLKERDTICSMIFDEMAIMPHIDYEKSSDKFYGFQDFGEEQSLEIADHALVFFLTGLFKKWQQLIYCGFSSSTTKSTRIVSLLKFLIQKVQNCGLTVIATVCDQGPTNQAAVNMLIKETSKINEESSQQLERKIIVQEQEIIPLYDGPHLIKGIRNNMLTKNLVLEVNGEILVAKWDDIVEAYVNDSACGELRALYKITDLHVIPDKIPKMKVSYATQVLSHSMASTIKLLVESGNTKLSREALGTARIIKFFDQLFDSINGGTLRPRCGKPFSGGVYRNSGHTKFWKEAIQHLGNMYFVDSNGQKTVPPSLKNWIKTLEGFLNL</sequence>
<dbReference type="PROSITE" id="PS50950">
    <property type="entry name" value="ZF_THAP"/>
    <property type="match status" value="1"/>
</dbReference>
<evidence type="ECO:0000256" key="12">
    <source>
        <dbReference type="PROSITE-ProRule" id="PRU00309"/>
    </source>
</evidence>
<evidence type="ECO:0000256" key="6">
    <source>
        <dbReference type="ARBA" id="ARBA00023015"/>
    </source>
</evidence>
<dbReference type="Pfam" id="PF21788">
    <property type="entry name" value="TNP-like_GBD"/>
    <property type="match status" value="1"/>
</dbReference>
<dbReference type="InterPro" id="IPR048366">
    <property type="entry name" value="TNP-like_GBD"/>
</dbReference>